<dbReference type="RefSeq" id="WP_025410507.1">
    <property type="nucleotide sequence ID" value="NZ_CP007128.1"/>
</dbReference>
<keyword evidence="3" id="KW-1185">Reference proteome</keyword>
<dbReference type="AlphaFoldDB" id="W0RCY9"/>
<evidence type="ECO:0000256" key="1">
    <source>
        <dbReference type="SAM" id="SignalP"/>
    </source>
</evidence>
<evidence type="ECO:0000313" key="2">
    <source>
        <dbReference type="EMBL" id="AHG88989.1"/>
    </source>
</evidence>
<proteinExistence type="predicted"/>
<feature type="chain" id="PRO_5004794806" description="Lipocalin-like domain-containing protein" evidence="1">
    <location>
        <begin position="24"/>
        <end position="159"/>
    </location>
</feature>
<dbReference type="InterPro" id="IPR012674">
    <property type="entry name" value="Calycin"/>
</dbReference>
<dbReference type="eggNOG" id="ENOG502ZUU3">
    <property type="taxonomic scope" value="Bacteria"/>
</dbReference>
<dbReference type="SUPFAM" id="SSF50814">
    <property type="entry name" value="Lipocalins"/>
    <property type="match status" value="1"/>
</dbReference>
<dbReference type="InParanoid" id="W0RCY9"/>
<dbReference type="EMBL" id="CP007128">
    <property type="protein sequence ID" value="AHG88989.1"/>
    <property type="molecule type" value="Genomic_DNA"/>
</dbReference>
<gene>
    <name evidence="2" type="ORF">J421_1452</name>
</gene>
<dbReference type="KEGG" id="gba:J421_1452"/>
<name>W0RCY9_9BACT</name>
<reference evidence="2 3" key="1">
    <citation type="journal article" date="2014" name="Genome Announc.">
        <title>Genome Sequence and Methylome of Soil Bacterium Gemmatirosa kalamazoonensis KBS708T, a Member of the Rarely Cultivated Gemmatimonadetes Phylum.</title>
        <authorList>
            <person name="Debruyn J.M."/>
            <person name="Radosevich M."/>
            <person name="Wommack K.E."/>
            <person name="Polson S.W."/>
            <person name="Hauser L.J."/>
            <person name="Fawaz M.N."/>
            <person name="Korlach J."/>
            <person name="Tsai Y.C."/>
        </authorList>
    </citation>
    <scope>NUCLEOTIDE SEQUENCE [LARGE SCALE GENOMIC DNA]</scope>
    <source>
        <strain evidence="2 3">KBS708</strain>
    </source>
</reference>
<feature type="signal peptide" evidence="1">
    <location>
        <begin position="1"/>
        <end position="23"/>
    </location>
</feature>
<dbReference type="HOGENOM" id="CLU_1658299_0_0_0"/>
<keyword evidence="1" id="KW-0732">Signal</keyword>
<dbReference type="OrthoDB" id="799853at2"/>
<evidence type="ECO:0008006" key="4">
    <source>
        <dbReference type="Google" id="ProtNLM"/>
    </source>
</evidence>
<sequence>MKLLKRTLAAFAVVTLTAGAAAAQTTAPDFSGQWELNTAKSDLGPMAGMLTKITLTVDHKAPALKYTQAVSTSQGDQTMSQSVTLDGKEVSETAPTGQTVLRTAKMDGGAVLIVAKLQGTDQSQQSRWTLAPDGKSLTIDQQIASPAGALTLKLVFDKK</sequence>
<accession>W0RCY9</accession>
<dbReference type="Proteomes" id="UP000019151">
    <property type="component" value="Chromosome"/>
</dbReference>
<protein>
    <recommendedName>
        <fullName evidence="4">Lipocalin-like domain-containing protein</fullName>
    </recommendedName>
</protein>
<evidence type="ECO:0000313" key="3">
    <source>
        <dbReference type="Proteomes" id="UP000019151"/>
    </source>
</evidence>
<organism evidence="2 3">
    <name type="scientific">Gemmatirosa kalamazoonensis</name>
    <dbReference type="NCBI Taxonomy" id="861299"/>
    <lineage>
        <taxon>Bacteria</taxon>
        <taxon>Pseudomonadati</taxon>
        <taxon>Gemmatimonadota</taxon>
        <taxon>Gemmatimonadia</taxon>
        <taxon>Gemmatimonadales</taxon>
        <taxon>Gemmatimonadaceae</taxon>
        <taxon>Gemmatirosa</taxon>
    </lineage>
</organism>